<evidence type="ECO:0000256" key="3">
    <source>
        <dbReference type="ARBA" id="ARBA00022516"/>
    </source>
</evidence>
<gene>
    <name evidence="10" type="ORF">OLC1_LOCUS951</name>
</gene>
<sequence length="389" mass="43651">MEKLRRLVTQIALTPPSERLTNLSPFQLSLIPLLSFASSVYGLGISLRRGLYRLGVFRKHRLPVPVISVGNLTWGGNGKTPMVEFIARWLLDSGISPLILTRGYGSGDEAKMLQRHFHGTSAKVGVGANRAATAAKYDCVNICCSTSFKGAFQSNSRVSDKIGLAILDDGMQHVCLCRDLEIVMVNAMMPWGNKRLLPLGPLREPLTALERADIVVIHHANLVGEQDLEAIESTIRRVNQSLPIFFTKMVPSFFFKAADSSCKLSLTVAKDSTFLCVSAIGFAESFVRTVLQMGPKHVDRLDFSDHYLFDTKDIGMLQKRLRELELKFAVKPVVVVTEKDYDRSPEVLKHLNPYEVLVLCSQLQFLPRKKRTEDDFKEFLRQRLKKSLV</sequence>
<keyword evidence="4" id="KW-0441">Lipid A biosynthesis</keyword>
<dbReference type="Pfam" id="PF02606">
    <property type="entry name" value="LpxK"/>
    <property type="match status" value="1"/>
</dbReference>
<dbReference type="EC" id="2.7.1.130" evidence="2"/>
<dbReference type="GO" id="GO:0009245">
    <property type="term" value="P:lipid A biosynthetic process"/>
    <property type="evidence" value="ECO:0007669"/>
    <property type="project" value="UniProtKB-KW"/>
</dbReference>
<evidence type="ECO:0000313" key="11">
    <source>
        <dbReference type="Proteomes" id="UP001161247"/>
    </source>
</evidence>
<evidence type="ECO:0000256" key="2">
    <source>
        <dbReference type="ARBA" id="ARBA00012071"/>
    </source>
</evidence>
<dbReference type="HAMAP" id="MF_00409">
    <property type="entry name" value="LpxK"/>
    <property type="match status" value="1"/>
</dbReference>
<dbReference type="EMBL" id="OX459118">
    <property type="protein sequence ID" value="CAI9088355.1"/>
    <property type="molecule type" value="Genomic_DNA"/>
</dbReference>
<evidence type="ECO:0000256" key="8">
    <source>
        <dbReference type="ARBA" id="ARBA00022840"/>
    </source>
</evidence>
<name>A0AAV1BYL1_OLDCO</name>
<organism evidence="10 11">
    <name type="scientific">Oldenlandia corymbosa var. corymbosa</name>
    <dbReference type="NCBI Taxonomy" id="529605"/>
    <lineage>
        <taxon>Eukaryota</taxon>
        <taxon>Viridiplantae</taxon>
        <taxon>Streptophyta</taxon>
        <taxon>Embryophyta</taxon>
        <taxon>Tracheophyta</taxon>
        <taxon>Spermatophyta</taxon>
        <taxon>Magnoliopsida</taxon>
        <taxon>eudicotyledons</taxon>
        <taxon>Gunneridae</taxon>
        <taxon>Pentapetalae</taxon>
        <taxon>asterids</taxon>
        <taxon>lamiids</taxon>
        <taxon>Gentianales</taxon>
        <taxon>Rubiaceae</taxon>
        <taxon>Rubioideae</taxon>
        <taxon>Spermacoceae</taxon>
        <taxon>Hedyotis-Oldenlandia complex</taxon>
        <taxon>Oldenlandia</taxon>
    </lineage>
</organism>
<keyword evidence="5" id="KW-0808">Transferase</keyword>
<comment type="pathway">
    <text evidence="1">Glycolipid biosynthesis; lipid IV(A) biosynthesis; lipid IV(A) from (3R)-3-hydroxytetradecanoyl-[acyl-carrier-protein] and UDP-N-acetyl-alpha-D-glucosamine: step 6/6.</text>
</comment>
<dbReference type="InterPro" id="IPR003758">
    <property type="entry name" value="LpxK"/>
</dbReference>
<evidence type="ECO:0000256" key="6">
    <source>
        <dbReference type="ARBA" id="ARBA00022741"/>
    </source>
</evidence>
<keyword evidence="6" id="KW-0547">Nucleotide-binding</keyword>
<evidence type="ECO:0000256" key="9">
    <source>
        <dbReference type="ARBA" id="ARBA00023098"/>
    </source>
</evidence>
<keyword evidence="9" id="KW-0443">Lipid metabolism</keyword>
<keyword evidence="11" id="KW-1185">Reference proteome</keyword>
<dbReference type="PANTHER" id="PTHR42724:SF1">
    <property type="entry name" value="TETRAACYLDISACCHARIDE 4'-KINASE, MITOCHONDRIAL-RELATED"/>
    <property type="match status" value="1"/>
</dbReference>
<evidence type="ECO:0000256" key="7">
    <source>
        <dbReference type="ARBA" id="ARBA00022777"/>
    </source>
</evidence>
<dbReference type="PANTHER" id="PTHR42724">
    <property type="entry name" value="TETRAACYLDISACCHARIDE 4'-KINASE"/>
    <property type="match status" value="1"/>
</dbReference>
<dbReference type="NCBIfam" id="TIGR00682">
    <property type="entry name" value="lpxK"/>
    <property type="match status" value="1"/>
</dbReference>
<dbReference type="Proteomes" id="UP001161247">
    <property type="component" value="Chromosome 1"/>
</dbReference>
<dbReference type="GO" id="GO:0016020">
    <property type="term" value="C:membrane"/>
    <property type="evidence" value="ECO:0007669"/>
    <property type="project" value="GOC"/>
</dbReference>
<accession>A0AAV1BYL1</accession>
<dbReference type="GO" id="GO:0005524">
    <property type="term" value="F:ATP binding"/>
    <property type="evidence" value="ECO:0007669"/>
    <property type="project" value="UniProtKB-KW"/>
</dbReference>
<keyword evidence="7" id="KW-0418">Kinase</keyword>
<evidence type="ECO:0000256" key="1">
    <source>
        <dbReference type="ARBA" id="ARBA00004870"/>
    </source>
</evidence>
<keyword evidence="8" id="KW-0067">ATP-binding</keyword>
<evidence type="ECO:0000313" key="10">
    <source>
        <dbReference type="EMBL" id="CAI9088355.1"/>
    </source>
</evidence>
<proteinExistence type="inferred from homology"/>
<dbReference type="GO" id="GO:0009029">
    <property type="term" value="F:lipid-A 4'-kinase activity"/>
    <property type="evidence" value="ECO:0007669"/>
    <property type="project" value="UniProtKB-EC"/>
</dbReference>
<evidence type="ECO:0000256" key="5">
    <source>
        <dbReference type="ARBA" id="ARBA00022679"/>
    </source>
</evidence>
<dbReference type="AlphaFoldDB" id="A0AAV1BYL1"/>
<keyword evidence="3" id="KW-0444">Lipid biosynthesis</keyword>
<protein>
    <recommendedName>
        <fullName evidence="2">tetraacyldisaccharide 4'-kinase</fullName>
        <ecNumber evidence="2">2.7.1.130</ecNumber>
    </recommendedName>
</protein>
<evidence type="ECO:0000256" key="4">
    <source>
        <dbReference type="ARBA" id="ARBA00022556"/>
    </source>
</evidence>
<reference evidence="10" key="1">
    <citation type="submission" date="2023-03" db="EMBL/GenBank/DDBJ databases">
        <authorList>
            <person name="Julca I."/>
        </authorList>
    </citation>
    <scope>NUCLEOTIDE SEQUENCE</scope>
</reference>